<dbReference type="InterPro" id="IPR044068">
    <property type="entry name" value="CB"/>
</dbReference>
<dbReference type="PROSITE" id="PS51900">
    <property type="entry name" value="CB"/>
    <property type="match status" value="1"/>
</dbReference>
<gene>
    <name evidence="7" type="ORF">SAMN05216522_102145</name>
</gene>
<dbReference type="Pfam" id="PF24624">
    <property type="entry name" value="Int_N"/>
    <property type="match status" value="1"/>
</dbReference>
<dbReference type="AlphaFoldDB" id="A0A1H9F2X9"/>
<dbReference type="STRING" id="988801.SAMN05216522_102145"/>
<evidence type="ECO:0000256" key="4">
    <source>
        <dbReference type="PROSITE-ProRule" id="PRU01248"/>
    </source>
</evidence>
<protein>
    <submittedName>
        <fullName evidence="7">Site-specific recombinase XerD</fullName>
    </submittedName>
</protein>
<evidence type="ECO:0000256" key="2">
    <source>
        <dbReference type="ARBA" id="ARBA00023125"/>
    </source>
</evidence>
<dbReference type="GO" id="GO:0003677">
    <property type="term" value="F:DNA binding"/>
    <property type="evidence" value="ECO:0007669"/>
    <property type="project" value="UniProtKB-UniRule"/>
</dbReference>
<dbReference type="InterPro" id="IPR057084">
    <property type="entry name" value="Int_N"/>
</dbReference>
<evidence type="ECO:0000259" key="5">
    <source>
        <dbReference type="PROSITE" id="PS51898"/>
    </source>
</evidence>
<dbReference type="InterPro" id="IPR002104">
    <property type="entry name" value="Integrase_catalytic"/>
</dbReference>
<organism evidence="7 8">
    <name type="scientific">Rosenbergiella nectarea</name>
    <dbReference type="NCBI Taxonomy" id="988801"/>
    <lineage>
        <taxon>Bacteria</taxon>
        <taxon>Pseudomonadati</taxon>
        <taxon>Pseudomonadota</taxon>
        <taxon>Gammaproteobacteria</taxon>
        <taxon>Enterobacterales</taxon>
        <taxon>Erwiniaceae</taxon>
        <taxon>Rosenbergiella</taxon>
    </lineage>
</organism>
<feature type="domain" description="Tyr recombinase" evidence="5">
    <location>
        <begin position="173"/>
        <end position="332"/>
    </location>
</feature>
<dbReference type="InterPro" id="IPR013762">
    <property type="entry name" value="Integrase-like_cat_sf"/>
</dbReference>
<feature type="domain" description="Core-binding (CB)" evidence="6">
    <location>
        <begin position="63"/>
        <end position="151"/>
    </location>
</feature>
<evidence type="ECO:0000256" key="1">
    <source>
        <dbReference type="ARBA" id="ARBA00022908"/>
    </source>
</evidence>
<dbReference type="InterPro" id="IPR011010">
    <property type="entry name" value="DNA_brk_join_enz"/>
</dbReference>
<name>A0A1H9F2X9_9GAMM</name>
<dbReference type="RefSeq" id="WP_092672871.1">
    <property type="nucleotide sequence ID" value="NZ_FOGC01000002.1"/>
</dbReference>
<keyword evidence="1" id="KW-0229">DNA integration</keyword>
<dbReference type="SUPFAM" id="SSF56349">
    <property type="entry name" value="DNA breaking-rejoining enzymes"/>
    <property type="match status" value="1"/>
</dbReference>
<evidence type="ECO:0000259" key="6">
    <source>
        <dbReference type="PROSITE" id="PS51900"/>
    </source>
</evidence>
<dbReference type="Proteomes" id="UP000242515">
    <property type="component" value="Unassembled WGS sequence"/>
</dbReference>
<dbReference type="EMBL" id="FOGC01000002">
    <property type="protein sequence ID" value="SEQ32265.1"/>
    <property type="molecule type" value="Genomic_DNA"/>
</dbReference>
<dbReference type="InterPro" id="IPR050090">
    <property type="entry name" value="Tyrosine_recombinase_XerCD"/>
</dbReference>
<keyword evidence="8" id="KW-1185">Reference proteome</keyword>
<proteinExistence type="predicted"/>
<sequence>MAVRKLNNGDWIADFYTVDRSEGKSGKRVRKKFSTKHEATAFENYTLQKIDSSPWLGEKKESRTLNDLIETWYERHGITLSDGKARMSSMRWAIECMGHPKANEFNAQVFTSYRAKRLDGLFSRTSRVSKVSARTVNLELAYFLAVFNELKRLGEWERENPLENVRHFRIDEHEMAYLTSEQIDTLLAECLNSSSPDLALIVKICLSTGARWSEAESLKSSQLSFDRVTYIKTKGKKNRTIPLDPLIISAIPKAKGRLFKPCYYAFRNALERANIELPAGQLTHVLRHTFASHFMMNGGNILVLQKILGHSDIKMTMRYAHFAPDHLGDALKLNPINCRKSVA</sequence>
<reference evidence="8" key="1">
    <citation type="submission" date="2016-10" db="EMBL/GenBank/DDBJ databases">
        <authorList>
            <person name="Varghese N."/>
            <person name="Submissions S."/>
        </authorList>
    </citation>
    <scope>NUCLEOTIDE SEQUENCE [LARGE SCALE GENOMIC DNA]</scope>
    <source>
        <strain evidence="8">8N4</strain>
    </source>
</reference>
<dbReference type="CDD" id="cd00796">
    <property type="entry name" value="INT_Rci_Hp1_C"/>
    <property type="match status" value="1"/>
</dbReference>
<keyword evidence="2 4" id="KW-0238">DNA-binding</keyword>
<evidence type="ECO:0000313" key="8">
    <source>
        <dbReference type="Proteomes" id="UP000242515"/>
    </source>
</evidence>
<evidence type="ECO:0000313" key="7">
    <source>
        <dbReference type="EMBL" id="SEQ32265.1"/>
    </source>
</evidence>
<dbReference type="PANTHER" id="PTHR30349:SF93">
    <property type="entry name" value="FELS-2 PROPHAGE PROTEIN"/>
    <property type="match status" value="1"/>
</dbReference>
<dbReference type="Gene3D" id="1.10.443.10">
    <property type="entry name" value="Intergrase catalytic core"/>
    <property type="match status" value="1"/>
</dbReference>
<accession>A0A1H9F2X9</accession>
<dbReference type="GO" id="GO:0006310">
    <property type="term" value="P:DNA recombination"/>
    <property type="evidence" value="ECO:0007669"/>
    <property type="project" value="UniProtKB-KW"/>
</dbReference>
<dbReference type="OrthoDB" id="9795573at2"/>
<keyword evidence="3" id="KW-0233">DNA recombination</keyword>
<evidence type="ECO:0000256" key="3">
    <source>
        <dbReference type="ARBA" id="ARBA00023172"/>
    </source>
</evidence>
<dbReference type="Pfam" id="PF00589">
    <property type="entry name" value="Phage_integrase"/>
    <property type="match status" value="2"/>
</dbReference>
<dbReference type="GO" id="GO:0015074">
    <property type="term" value="P:DNA integration"/>
    <property type="evidence" value="ECO:0007669"/>
    <property type="project" value="UniProtKB-KW"/>
</dbReference>
<dbReference type="PROSITE" id="PS51898">
    <property type="entry name" value="TYR_RECOMBINASE"/>
    <property type="match status" value="1"/>
</dbReference>
<dbReference type="PANTHER" id="PTHR30349">
    <property type="entry name" value="PHAGE INTEGRASE-RELATED"/>
    <property type="match status" value="1"/>
</dbReference>